<dbReference type="Proteomes" id="UP000279307">
    <property type="component" value="Chromosome 1"/>
</dbReference>
<reference evidence="2 3" key="1">
    <citation type="journal article" date="2018" name="Genome Res.">
        <title>The genomic architecture and molecular evolution of ant odorant receptors.</title>
        <authorList>
            <person name="McKenzie S.K."/>
            <person name="Kronauer D.J.C."/>
        </authorList>
    </citation>
    <scope>NUCLEOTIDE SEQUENCE [LARGE SCALE GENOMIC DNA]</scope>
    <source>
        <strain evidence="2">Clonal line C1</strain>
    </source>
</reference>
<evidence type="ECO:0000313" key="2">
    <source>
        <dbReference type="EMBL" id="RLU27486.1"/>
    </source>
</evidence>
<accession>A0A3L8E4D4</accession>
<evidence type="ECO:0000256" key="1">
    <source>
        <dbReference type="SAM" id="Phobius"/>
    </source>
</evidence>
<comment type="caution">
    <text evidence="2">The sequence shown here is derived from an EMBL/GenBank/DDBJ whole genome shotgun (WGS) entry which is preliminary data.</text>
</comment>
<keyword evidence="1" id="KW-1133">Transmembrane helix</keyword>
<dbReference type="EMBL" id="QOIP01000001">
    <property type="protein sequence ID" value="RLU27486.1"/>
    <property type="molecule type" value="Genomic_DNA"/>
</dbReference>
<name>A0A3L8E4D4_OOCBI</name>
<keyword evidence="1" id="KW-0812">Transmembrane</keyword>
<gene>
    <name evidence="2" type="ORF">DMN91_001290</name>
</gene>
<protein>
    <submittedName>
        <fullName evidence="2">Uncharacterized protein</fullName>
    </submittedName>
</protein>
<organism evidence="2 3">
    <name type="scientific">Ooceraea biroi</name>
    <name type="common">Clonal raider ant</name>
    <name type="synonym">Cerapachys biroi</name>
    <dbReference type="NCBI Taxonomy" id="2015173"/>
    <lineage>
        <taxon>Eukaryota</taxon>
        <taxon>Metazoa</taxon>
        <taxon>Ecdysozoa</taxon>
        <taxon>Arthropoda</taxon>
        <taxon>Hexapoda</taxon>
        <taxon>Insecta</taxon>
        <taxon>Pterygota</taxon>
        <taxon>Neoptera</taxon>
        <taxon>Endopterygota</taxon>
        <taxon>Hymenoptera</taxon>
        <taxon>Apocrita</taxon>
        <taxon>Aculeata</taxon>
        <taxon>Formicoidea</taxon>
        <taxon>Formicidae</taxon>
        <taxon>Dorylinae</taxon>
        <taxon>Ooceraea</taxon>
    </lineage>
</organism>
<dbReference type="AlphaFoldDB" id="A0A3L8E4D4"/>
<evidence type="ECO:0000313" key="3">
    <source>
        <dbReference type="Proteomes" id="UP000279307"/>
    </source>
</evidence>
<keyword evidence="1" id="KW-0472">Membrane</keyword>
<sequence length="195" mass="21287">MAVLSQQNKLQANFYAQLAHDSLRPNFIPDTQIVLRPIKSIHDFSTQIVNELGTTDVAIGDATAEIMITTPGKIPNEMYYLEDTTPNRIGAAYGTELHTMLNNSHTTTLASIGTINSDSSEHSMLLFILVTALFFILLICCITACVIARSRSKHTFFVKRDMECSPECSGVNQPLLGLDKASDTTTKTSGSSAQN</sequence>
<proteinExistence type="predicted"/>
<feature type="transmembrane region" description="Helical" evidence="1">
    <location>
        <begin position="124"/>
        <end position="147"/>
    </location>
</feature>
<dbReference type="OrthoDB" id="7596797at2759"/>